<feature type="region of interest" description="Disordered" evidence="13">
    <location>
        <begin position="269"/>
        <end position="506"/>
    </location>
</feature>
<evidence type="ECO:0000256" key="5">
    <source>
        <dbReference type="ARBA" id="ARBA00022737"/>
    </source>
</evidence>
<dbReference type="OrthoDB" id="7312725at2759"/>
<dbReference type="Pfam" id="PF00096">
    <property type="entry name" value="zf-C2H2"/>
    <property type="match status" value="4"/>
</dbReference>
<evidence type="ECO:0000256" key="9">
    <source>
        <dbReference type="ARBA" id="ARBA00023125"/>
    </source>
</evidence>
<evidence type="ECO:0000256" key="10">
    <source>
        <dbReference type="ARBA" id="ARBA00023163"/>
    </source>
</evidence>
<name>A0A8C4S187_ERPCA</name>
<keyword evidence="4" id="KW-0479">Metal-binding</keyword>
<protein>
    <submittedName>
        <fullName evidence="15">Zinc finger protein 687a</fullName>
    </submittedName>
</protein>
<feature type="domain" description="C2H2-type" evidence="14">
    <location>
        <begin position="1420"/>
        <end position="1442"/>
    </location>
</feature>
<feature type="compositionally biased region" description="Polar residues" evidence="13">
    <location>
        <begin position="330"/>
        <end position="345"/>
    </location>
</feature>
<sequence length="1457" mass="158062">MGDMKTPDFDDLLAAFDIPDIDAKEAIQSNPDEPDPGHANKQGTSHGVVLPHASGHEEHSNILPLDPPVVSVIVKNRVRQESFSEQDSDTDRTERESSISRLAAVASPVTSDPSNPAVGLVDSATSLMQNGYGTSSSTVAESLKSPDLCLPQRDMQTSSNGELWSPHSPKTSPEISSDSGGSKSLNIFSRLRPLVTSPSLSESRATLRERKSLQKRQHSQEESKKDVVPDITEVSCAVSEPACDRSPFFTSSSPKSASLSLTQLNLEAPNVSSGAYSPPSPVSPASAFPAPSLFSTSQKIPQGQGSMTSPGLDSEDSDPDIGSPLIIQESPESPSANVQKSNNLSPLPLGQMTPETQECEEPHFPESTALPSSWSPSQAKPVGENLNSLKKSPDHIVEERDSPQSPEPEAPSAPKSYKPETANVSSSNPPLIFPPCNSPRSIKEEATMPKISSVESPKLKDSPESPIEEEGDGQRGNISRGGSCRNSNSGGGSGSSNAGSPLSISSRPLKVRIKTIKTSTGGITRTITHVASAQSTLATDGQKEMSEPDPIKTERTEVPVYEDVLSKSAESSKKKVEQASKIVSLQLGNGTRIKGTILPVSTIEDASTAMLMAASKVQNNMATIGMSAEKSKRVVSPVAKTSTSHTVAKVTTTAVAVTRPALSLATQKVVNGGTTILQASKPASIVNSSGAVISRSQSSLVEAFNKILNSKNLLPSYRPDLSPPAEWSLGLPPTGYRCLECGDSFALEKSLARHYDRRSMRIEVTCNHCAKRLVFFNKCSLLLHAREHKDRGLVMQCSHLVMKPVSLEQMIGQQDVIPVGSLTTTPVGLSVGVLGTATATGGGLSAGTHEGGTKTLISTSVKKNVDVQHPALPLILKKGEFLQYHNLKCPECMKQFRSKLELISHFQEVKPESGMSCAQCSPALILPNPCSAAAHTRMHKHQSPHVCPECGGISRATSFQTHLKDACLHFSRRVGYKCSSCHVIFGGLNSIKSHIQTAHCEVFYKCPTCPMAFKSASGALTHINTQHPGLGSPQPKMIYKCVMCDTVFTHKPLLHTHFDTHLAKQKVPVFKCPDCTKLYAQKTSLMEHVKSTHRSPVNKVDPPTPSQTSASVPQTTGSKESRSDMNDDLRDSSSFGEEDEDDEEDVSSSPETRRYKMSKRHSNTNRSKNSSGGRAAMSEWTCRKCHAWFPERDEYISHMKKEHGQSVKKFPCRLCERSFCSAPSLRRHVRVNHEGIKRVFPCQYCTEGKRTFSSRLILEKHIRVRHGIKVWDQTQGEEASNSRVSSDNEGIVRKRKGPQIADSSSDTEGPGGRRTPIKTRRREKTLLPPCETGSFQCQKCGYTTESQDDFQEHIPQHRTDETSHQCLQCGLCFASQSSLNRHRFITHRVKELGGTDADKLHGSEADSPETEQGESQQGTLSCQVCGKHFEKPADLNTHFRTHGMAFIKTRKTGGSEK</sequence>
<feature type="region of interest" description="Disordered" evidence="13">
    <location>
        <begin position="1273"/>
        <end position="1325"/>
    </location>
</feature>
<feature type="region of interest" description="Disordered" evidence="13">
    <location>
        <begin position="1395"/>
        <end position="1417"/>
    </location>
</feature>
<dbReference type="InterPro" id="IPR013087">
    <property type="entry name" value="Znf_C2H2_type"/>
</dbReference>
<keyword evidence="9" id="KW-0238">DNA-binding</keyword>
<dbReference type="Pfam" id="PF25412">
    <property type="entry name" value="zf-C2H2_ZNF592"/>
    <property type="match status" value="1"/>
</dbReference>
<feature type="domain" description="C2H2-type" evidence="14">
    <location>
        <begin position="736"/>
        <end position="754"/>
    </location>
</feature>
<reference evidence="15" key="3">
    <citation type="submission" date="2025-09" db="UniProtKB">
        <authorList>
            <consortium name="Ensembl"/>
        </authorList>
    </citation>
    <scope>IDENTIFICATION</scope>
</reference>
<dbReference type="GO" id="GO:0005634">
    <property type="term" value="C:nucleus"/>
    <property type="evidence" value="ECO:0007669"/>
    <property type="project" value="UniProtKB-SubCell"/>
</dbReference>
<accession>A0A8C4S187</accession>
<dbReference type="PROSITE" id="PS50157">
    <property type="entry name" value="ZINC_FINGER_C2H2_2"/>
    <property type="match status" value="8"/>
</dbReference>
<dbReference type="GeneTree" id="ENSGT00940000156524"/>
<feature type="compositionally biased region" description="Basic and acidic residues" evidence="13">
    <location>
        <begin position="1395"/>
        <end position="1404"/>
    </location>
</feature>
<gene>
    <name evidence="15" type="primary">ZNF687</name>
    <name evidence="15" type="synonym">znf687b</name>
</gene>
<feature type="compositionally biased region" description="Basic and acidic residues" evidence="13">
    <location>
        <begin position="391"/>
        <end position="402"/>
    </location>
</feature>
<keyword evidence="8" id="KW-0805">Transcription regulation</keyword>
<keyword evidence="16" id="KW-1185">Reference proteome</keyword>
<evidence type="ECO:0000256" key="8">
    <source>
        <dbReference type="ARBA" id="ARBA00023015"/>
    </source>
</evidence>
<keyword evidence="11" id="KW-0539">Nucleus</keyword>
<feature type="compositionally biased region" description="Polar residues" evidence="13">
    <location>
        <begin position="1273"/>
        <end position="1288"/>
    </location>
</feature>
<evidence type="ECO:0000256" key="7">
    <source>
        <dbReference type="ARBA" id="ARBA00022833"/>
    </source>
</evidence>
<feature type="compositionally biased region" description="Basic and acidic residues" evidence="13">
    <location>
        <begin position="89"/>
        <end position="98"/>
    </location>
</feature>
<feature type="compositionally biased region" description="Low complexity" evidence="13">
    <location>
        <begin position="495"/>
        <end position="506"/>
    </location>
</feature>
<feature type="compositionally biased region" description="Acidic residues" evidence="13">
    <location>
        <begin position="1136"/>
        <end position="1146"/>
    </location>
</feature>
<feature type="compositionally biased region" description="Basic and acidic residues" evidence="13">
    <location>
        <begin position="205"/>
        <end position="228"/>
    </location>
</feature>
<dbReference type="Ensembl" id="ENSECRT00000010065.1">
    <property type="protein sequence ID" value="ENSECRP00000009900.1"/>
    <property type="gene ID" value="ENSECRG00000006623.1"/>
</dbReference>
<feature type="domain" description="C2H2-type" evidence="14">
    <location>
        <begin position="1335"/>
        <end position="1362"/>
    </location>
</feature>
<dbReference type="PANTHER" id="PTHR47222">
    <property type="entry name" value="ZINC FINGER PROTEIN 532-RELATED"/>
    <property type="match status" value="1"/>
</dbReference>
<feature type="region of interest" description="Disordered" evidence="13">
    <location>
        <begin position="132"/>
        <end position="231"/>
    </location>
</feature>
<keyword evidence="7" id="KW-0862">Zinc</keyword>
<proteinExistence type="inferred from homology"/>
<dbReference type="Proteomes" id="UP000694620">
    <property type="component" value="Chromosome 2"/>
</dbReference>
<feature type="region of interest" description="Disordered" evidence="13">
    <location>
        <begin position="78"/>
        <end position="118"/>
    </location>
</feature>
<dbReference type="FunFam" id="3.30.160.60:FF:002678">
    <property type="entry name" value="Zinc finger protein 687"/>
    <property type="match status" value="1"/>
</dbReference>
<feature type="compositionally biased region" description="Polar residues" evidence="13">
    <location>
        <begin position="1106"/>
        <end position="1118"/>
    </location>
</feature>
<reference evidence="15" key="2">
    <citation type="submission" date="2025-08" db="UniProtKB">
        <authorList>
            <consortium name="Ensembl"/>
        </authorList>
    </citation>
    <scope>IDENTIFICATION</scope>
</reference>
<feature type="compositionally biased region" description="Polar residues" evidence="13">
    <location>
        <begin position="154"/>
        <end position="187"/>
    </location>
</feature>
<comment type="similarity">
    <text evidence="3">Belongs to the krueppel C2H2-type zinc-finger protein family.</text>
</comment>
<dbReference type="InterPro" id="IPR036236">
    <property type="entry name" value="Znf_C2H2_sf"/>
</dbReference>
<dbReference type="GO" id="GO:0008270">
    <property type="term" value="F:zinc ion binding"/>
    <property type="evidence" value="ECO:0007669"/>
    <property type="project" value="UniProtKB-KW"/>
</dbReference>
<dbReference type="InterPro" id="IPR045914">
    <property type="entry name" value="Zn532-like"/>
</dbReference>
<dbReference type="InterPro" id="IPR057356">
    <property type="entry name" value="Znf-C2H2_ZNF592"/>
</dbReference>
<reference evidence="15" key="1">
    <citation type="submission" date="2021-06" db="EMBL/GenBank/DDBJ databases">
        <authorList>
            <consortium name="Wellcome Sanger Institute Data Sharing"/>
        </authorList>
    </citation>
    <scope>NUCLEOTIDE SEQUENCE [LARGE SCALE GENOMIC DNA]</scope>
</reference>
<keyword evidence="5" id="KW-0677">Repeat</keyword>
<comment type="function">
    <text evidence="1">May be involved in transcriptional regulation.</text>
</comment>
<feature type="compositionally biased region" description="Basic and acidic residues" evidence="13">
    <location>
        <begin position="1119"/>
        <end position="1131"/>
    </location>
</feature>
<feature type="compositionally biased region" description="Low complexity" evidence="13">
    <location>
        <begin position="476"/>
        <end position="488"/>
    </location>
</feature>
<evidence type="ECO:0000256" key="12">
    <source>
        <dbReference type="PROSITE-ProRule" id="PRU00042"/>
    </source>
</evidence>
<feature type="region of interest" description="Disordered" evidence="13">
    <location>
        <begin position="1087"/>
        <end position="1175"/>
    </location>
</feature>
<evidence type="ECO:0000256" key="13">
    <source>
        <dbReference type="SAM" id="MobiDB-lite"/>
    </source>
</evidence>
<dbReference type="PANTHER" id="PTHR47222:SF2">
    <property type="entry name" value="ZINC FINGER PROTEIN 687"/>
    <property type="match status" value="1"/>
</dbReference>
<evidence type="ECO:0000256" key="1">
    <source>
        <dbReference type="ARBA" id="ARBA00003767"/>
    </source>
</evidence>
<evidence type="ECO:0000256" key="11">
    <source>
        <dbReference type="ARBA" id="ARBA00023242"/>
    </source>
</evidence>
<organism evidence="15 16">
    <name type="scientific">Erpetoichthys calabaricus</name>
    <name type="common">Rope fish</name>
    <name type="synonym">Calamoichthys calabaricus</name>
    <dbReference type="NCBI Taxonomy" id="27687"/>
    <lineage>
        <taxon>Eukaryota</taxon>
        <taxon>Metazoa</taxon>
        <taxon>Chordata</taxon>
        <taxon>Craniata</taxon>
        <taxon>Vertebrata</taxon>
        <taxon>Euteleostomi</taxon>
        <taxon>Actinopterygii</taxon>
        <taxon>Polypteriformes</taxon>
        <taxon>Polypteridae</taxon>
        <taxon>Erpetoichthys</taxon>
    </lineage>
</organism>
<dbReference type="InterPro" id="IPR041697">
    <property type="entry name" value="Znf-C2H2_11"/>
</dbReference>
<evidence type="ECO:0000313" key="16">
    <source>
        <dbReference type="Proteomes" id="UP000694620"/>
    </source>
</evidence>
<dbReference type="PROSITE" id="PS00028">
    <property type="entry name" value="ZINC_FINGER_C2H2_1"/>
    <property type="match status" value="7"/>
</dbReference>
<feature type="compositionally biased region" description="Low complexity" evidence="13">
    <location>
        <begin position="272"/>
        <end position="297"/>
    </location>
</feature>
<feature type="domain" description="C2H2-type" evidence="14">
    <location>
        <begin position="1070"/>
        <end position="1098"/>
    </location>
</feature>
<feature type="domain" description="C2H2-type" evidence="14">
    <location>
        <begin position="1039"/>
        <end position="1066"/>
    </location>
</feature>
<evidence type="ECO:0000256" key="3">
    <source>
        <dbReference type="ARBA" id="ARBA00006991"/>
    </source>
</evidence>
<dbReference type="Pfam" id="PF16622">
    <property type="entry name" value="zf-C2H2_11"/>
    <property type="match status" value="1"/>
</dbReference>
<dbReference type="Gene3D" id="3.30.160.60">
    <property type="entry name" value="Classic Zinc Finger"/>
    <property type="match status" value="5"/>
</dbReference>
<comment type="subcellular location">
    <subcellularLocation>
        <location evidence="2">Nucleus</location>
    </subcellularLocation>
</comment>
<keyword evidence="10" id="KW-0804">Transcription</keyword>
<feature type="compositionally biased region" description="Polar residues" evidence="13">
    <location>
        <begin position="369"/>
        <end position="378"/>
    </location>
</feature>
<evidence type="ECO:0000256" key="4">
    <source>
        <dbReference type="ARBA" id="ARBA00022723"/>
    </source>
</evidence>
<dbReference type="GO" id="GO:0003677">
    <property type="term" value="F:DNA binding"/>
    <property type="evidence" value="ECO:0007669"/>
    <property type="project" value="UniProtKB-KW"/>
</dbReference>
<evidence type="ECO:0000313" key="15">
    <source>
        <dbReference type="Ensembl" id="ENSECRP00000009900.1"/>
    </source>
</evidence>
<feature type="domain" description="C2H2-type" evidence="14">
    <location>
        <begin position="1004"/>
        <end position="1032"/>
    </location>
</feature>
<evidence type="ECO:0000256" key="2">
    <source>
        <dbReference type="ARBA" id="ARBA00004123"/>
    </source>
</evidence>
<keyword evidence="6 12" id="KW-0863">Zinc-finger</keyword>
<feature type="domain" description="C2H2-type" evidence="14">
    <location>
        <begin position="1364"/>
        <end position="1392"/>
    </location>
</feature>
<evidence type="ECO:0000259" key="14">
    <source>
        <dbReference type="PROSITE" id="PS50157"/>
    </source>
</evidence>
<feature type="compositionally biased region" description="Polar residues" evidence="13">
    <location>
        <begin position="298"/>
        <end position="311"/>
    </location>
</feature>
<dbReference type="SMART" id="SM00355">
    <property type="entry name" value="ZnF_C2H2"/>
    <property type="match status" value="15"/>
</dbReference>
<evidence type="ECO:0000256" key="6">
    <source>
        <dbReference type="ARBA" id="ARBA00022771"/>
    </source>
</evidence>
<dbReference type="SUPFAM" id="SSF57667">
    <property type="entry name" value="beta-beta-alpha zinc fingers"/>
    <property type="match status" value="4"/>
</dbReference>
<feature type="domain" description="C2H2-type" evidence="14">
    <location>
        <begin position="1210"/>
        <end position="1238"/>
    </location>
</feature>
<dbReference type="FunFam" id="3.30.160.60:FF:002453">
    <property type="entry name" value="Zinc finger protein 687"/>
    <property type="match status" value="1"/>
</dbReference>
<feature type="region of interest" description="Disordered" evidence="13">
    <location>
        <begin position="20"/>
        <end position="65"/>
    </location>
</feature>